<gene>
    <name evidence="3" type="ORF">HDF15_004286</name>
</gene>
<evidence type="ECO:0000256" key="2">
    <source>
        <dbReference type="SAM" id="MobiDB-lite"/>
    </source>
</evidence>
<organism evidence="3 4">
    <name type="scientific">Granulicella mallensis</name>
    <dbReference type="NCBI Taxonomy" id="940614"/>
    <lineage>
        <taxon>Bacteria</taxon>
        <taxon>Pseudomonadati</taxon>
        <taxon>Acidobacteriota</taxon>
        <taxon>Terriglobia</taxon>
        <taxon>Terriglobales</taxon>
        <taxon>Acidobacteriaceae</taxon>
        <taxon>Granulicella</taxon>
    </lineage>
</organism>
<feature type="region of interest" description="Disordered" evidence="2">
    <location>
        <begin position="51"/>
        <end position="79"/>
    </location>
</feature>
<accession>A0A7W7ZTP8</accession>
<name>A0A7W7ZTP8_9BACT</name>
<comment type="caution">
    <text evidence="3">The sequence shown here is derived from an EMBL/GenBank/DDBJ whole genome shotgun (WGS) entry which is preliminary data.</text>
</comment>
<proteinExistence type="predicted"/>
<reference evidence="3 4" key="1">
    <citation type="submission" date="2020-08" db="EMBL/GenBank/DDBJ databases">
        <title>Genomic Encyclopedia of Type Strains, Phase IV (KMG-V): Genome sequencing to study the core and pangenomes of soil and plant-associated prokaryotes.</title>
        <authorList>
            <person name="Whitman W."/>
        </authorList>
    </citation>
    <scope>NUCLEOTIDE SEQUENCE [LARGE SCALE GENOMIC DNA]</scope>
    <source>
        <strain evidence="3 4">X5P3</strain>
    </source>
</reference>
<dbReference type="AlphaFoldDB" id="A0A7W7ZTP8"/>
<dbReference type="Proteomes" id="UP000584867">
    <property type="component" value="Unassembled WGS sequence"/>
</dbReference>
<dbReference type="RefSeq" id="WP_184259015.1">
    <property type="nucleotide sequence ID" value="NZ_JACHIO010000021.1"/>
</dbReference>
<dbReference type="EMBL" id="JACHIO010000021">
    <property type="protein sequence ID" value="MBB5065916.1"/>
    <property type="molecule type" value="Genomic_DNA"/>
</dbReference>
<evidence type="ECO:0000256" key="1">
    <source>
        <dbReference type="ARBA" id="ARBA00022801"/>
    </source>
</evidence>
<dbReference type="PANTHER" id="PTHR31956">
    <property type="entry name" value="NON-SPECIFIC PHOSPHOLIPASE C4-RELATED"/>
    <property type="match status" value="1"/>
</dbReference>
<dbReference type="EC" id="3.1.4.3" evidence="3"/>
<dbReference type="CDD" id="cd16013">
    <property type="entry name" value="AcpA"/>
    <property type="match status" value="1"/>
</dbReference>
<evidence type="ECO:0000313" key="3">
    <source>
        <dbReference type="EMBL" id="MBB5065916.1"/>
    </source>
</evidence>
<feature type="compositionally biased region" description="Polar residues" evidence="2">
    <location>
        <begin position="61"/>
        <end position="76"/>
    </location>
</feature>
<dbReference type="InterPro" id="IPR017850">
    <property type="entry name" value="Alkaline_phosphatase_core_sf"/>
</dbReference>
<dbReference type="PANTHER" id="PTHR31956:SF1">
    <property type="entry name" value="NON-SPECIFIC PHOSPHOLIPASE C1"/>
    <property type="match status" value="1"/>
</dbReference>
<keyword evidence="1 3" id="KW-0378">Hydrolase</keyword>
<dbReference type="Gene3D" id="3.40.720.10">
    <property type="entry name" value="Alkaline Phosphatase, subunit A"/>
    <property type="match status" value="2"/>
</dbReference>
<protein>
    <submittedName>
        <fullName evidence="3">Phospholipase C</fullName>
        <ecNumber evidence="3">3.1.4.3</ecNumber>
    </submittedName>
</protein>
<evidence type="ECO:0000313" key="4">
    <source>
        <dbReference type="Proteomes" id="UP000584867"/>
    </source>
</evidence>
<dbReference type="GO" id="GO:0034480">
    <property type="term" value="F:phosphatidylcholine phospholipase C activity"/>
    <property type="evidence" value="ECO:0007669"/>
    <property type="project" value="UniProtKB-EC"/>
</dbReference>
<sequence length="517" mass="55421">MYGAETVQPKDAIRHVVVIFQENVSFDHYFATYPHALNSPGDPQFTALPGTPRVDGLTGDLLTNNPNSLNEQNGLGKSNPFRLRRDQAITADQDHNYQAEQLAYDNGKMDLFPKSVGSADGPRVPGEKAGVPSTTGLTMGYYDGNTVTAFWNYAQHFAMSDRQFDTNFGPSTPGAINLISGQTNGVVNDQNAGGGIAPDGNGGFTLIADPQPSGDVCSSTSDALVHMTGRNVGDMLTESKISWGFFQGGFDLTAVNSNGTTGCRRSSASVAGAQKRDYVPHHEPFQYYKSTANPEHVRPKSTKTIGTNDDGAANHQYDTHDFVDALKSGNFPAVSFLKAPAYQDGHAGYSDPLDEQKFVVEMINLIQQQPDWDHTVVIIAYDDSDGWYDHVMGPIANGSATKMDQLTGPGKCGNGETALGGVDPATKHAQGRCGFGPRLPLLVISPWAKPNYVDHTVTDQTSILRLIEDSFLAGKRVGGGSFDAQAGGLNGMLDFSKKKPQNAKRVLLDPETGLAAK</sequence>
<dbReference type="InterPro" id="IPR007312">
    <property type="entry name" value="Phosphoesterase"/>
</dbReference>
<dbReference type="Pfam" id="PF04185">
    <property type="entry name" value="Phosphoesterase"/>
    <property type="match status" value="1"/>
</dbReference>